<dbReference type="GO" id="GO:0009236">
    <property type="term" value="P:cobalamin biosynthetic process"/>
    <property type="evidence" value="ECO:0007669"/>
    <property type="project" value="UniProtKB-UniRule"/>
</dbReference>
<accession>V5SD79</accession>
<dbReference type="Pfam" id="PF02277">
    <property type="entry name" value="DBI_PRT"/>
    <property type="match status" value="1"/>
</dbReference>
<comment type="similarity">
    <text evidence="2 10">Belongs to the CobT family.</text>
</comment>
<dbReference type="Gene3D" id="1.10.1610.10">
    <property type="match status" value="1"/>
</dbReference>
<dbReference type="AlphaFoldDB" id="V5SD79"/>
<dbReference type="STRING" id="1029756.W911_08915"/>
<dbReference type="HOGENOM" id="CLU_002982_0_1_5"/>
<dbReference type="InterPro" id="IPR017846">
    <property type="entry name" value="Nict_dMeBzImd_PRibTrfase_bact"/>
</dbReference>
<evidence type="ECO:0000256" key="1">
    <source>
        <dbReference type="ARBA" id="ARBA00005049"/>
    </source>
</evidence>
<dbReference type="EMBL" id="CP006912">
    <property type="protein sequence ID" value="AHB48488.1"/>
    <property type="molecule type" value="Genomic_DNA"/>
</dbReference>
<evidence type="ECO:0000256" key="9">
    <source>
        <dbReference type="ARBA" id="ARBA00047340"/>
    </source>
</evidence>
<proteinExistence type="inferred from homology"/>
<dbReference type="PANTHER" id="PTHR43463">
    <property type="entry name" value="NICOTINATE-NUCLEOTIDE--DIMETHYLBENZIMIDAZOLE PHOSPHORIBOSYLTRANSFERASE"/>
    <property type="match status" value="1"/>
</dbReference>
<dbReference type="EC" id="2.4.2.21" evidence="3 10"/>
<dbReference type="InterPro" id="IPR023195">
    <property type="entry name" value="Nict_dMeBzImd_PRibTrfase_N"/>
</dbReference>
<evidence type="ECO:0000313" key="12">
    <source>
        <dbReference type="EMBL" id="AHB48488.1"/>
    </source>
</evidence>
<dbReference type="Gene3D" id="3.40.50.10210">
    <property type="match status" value="1"/>
</dbReference>
<dbReference type="InterPro" id="IPR036087">
    <property type="entry name" value="Nict_dMeBzImd_PRibTrfase_sf"/>
</dbReference>
<keyword evidence="13" id="KW-1185">Reference proteome</keyword>
<name>V5SD79_9HYPH</name>
<protein>
    <recommendedName>
        <fullName evidence="4 10">Nicotinate-nucleotide--dimethylbenzimidazole phosphoribosyltransferase</fullName>
        <shortName evidence="10">NN:DBI PRT</shortName>
        <ecNumber evidence="3 10">2.4.2.21</ecNumber>
    </recommendedName>
    <alternativeName>
        <fullName evidence="8 10">N(1)-alpha-phosphoribosyltransferase</fullName>
    </alternativeName>
</protein>
<evidence type="ECO:0000256" key="4">
    <source>
        <dbReference type="ARBA" id="ARBA00015486"/>
    </source>
</evidence>
<gene>
    <name evidence="10" type="primary">cobT</name>
    <name evidence="12" type="ORF">W911_08915</name>
</gene>
<organism evidence="12 13">
    <name type="scientific">Hyphomicrobium nitrativorans NL23</name>
    <dbReference type="NCBI Taxonomy" id="1029756"/>
    <lineage>
        <taxon>Bacteria</taxon>
        <taxon>Pseudomonadati</taxon>
        <taxon>Pseudomonadota</taxon>
        <taxon>Alphaproteobacteria</taxon>
        <taxon>Hyphomicrobiales</taxon>
        <taxon>Hyphomicrobiaceae</taxon>
        <taxon>Hyphomicrobium</taxon>
    </lineage>
</organism>
<comment type="catalytic activity">
    <reaction evidence="9 10">
        <text>5,6-dimethylbenzimidazole + nicotinate beta-D-ribonucleotide = alpha-ribazole 5'-phosphate + nicotinate + H(+)</text>
        <dbReference type="Rhea" id="RHEA:11196"/>
        <dbReference type="ChEBI" id="CHEBI:15378"/>
        <dbReference type="ChEBI" id="CHEBI:15890"/>
        <dbReference type="ChEBI" id="CHEBI:32544"/>
        <dbReference type="ChEBI" id="CHEBI:57502"/>
        <dbReference type="ChEBI" id="CHEBI:57918"/>
        <dbReference type="EC" id="2.4.2.21"/>
    </reaction>
</comment>
<sequence length="352" mass="36198">MTDTAWLGTACPRPSETHRNAAEARQNTLTKPPGSLGALERIAIQLAALQETERPCADNVQIVLFAGDHGVTAQGISAFPSAVTVEMLRNFASGGAAISVLARKLDARLEVVDAGTLATSEVAGVVTDKPCHGTRDFATTPAMTPDETAFAFDTGRRAVARTVDRGAHLLIFGEMGIGNTTSAAAVAAALLGKAANDLVGAGTGLDSDGIRHKARVIDAALDLHGLKAPDVPAADVLMKVGGLEIAALAGAIVAAAQSRIPVLVDGFIVTAAALAATRLNPSCADWLIYSHRSSEQGHRLILEALDAEPLLDLKMRLGEGSGAAVALSVVRLACALHGEMATFAEAHVSESL</sequence>
<comment type="function">
    <text evidence="10">Catalyzes the synthesis of alpha-ribazole-5'-phosphate from nicotinate mononucleotide (NAMN) and 5,6-dimethylbenzimidazole (DMB).</text>
</comment>
<dbReference type="RefSeq" id="WP_023787156.1">
    <property type="nucleotide sequence ID" value="NC_022997.1"/>
</dbReference>
<feature type="active site" description="Proton acceptor" evidence="10">
    <location>
        <position position="319"/>
    </location>
</feature>
<dbReference type="OrthoDB" id="9781491at2"/>
<feature type="region of interest" description="Disordered" evidence="11">
    <location>
        <begin position="1"/>
        <end position="32"/>
    </location>
</feature>
<evidence type="ECO:0000256" key="6">
    <source>
        <dbReference type="ARBA" id="ARBA00022676"/>
    </source>
</evidence>
<dbReference type="HAMAP" id="MF_00230">
    <property type="entry name" value="CobT"/>
    <property type="match status" value="1"/>
</dbReference>
<dbReference type="SUPFAM" id="SSF52733">
    <property type="entry name" value="Nicotinate mononucleotide:5,6-dimethylbenzimidazole phosphoribosyltransferase (CobT)"/>
    <property type="match status" value="1"/>
</dbReference>
<dbReference type="Proteomes" id="UP000018542">
    <property type="component" value="Chromosome"/>
</dbReference>
<dbReference type="FunFam" id="3.40.50.10210:FF:000001">
    <property type="entry name" value="Nicotinate-nucleotide--dimethylbenzimidazole phosphoribosyltransferase"/>
    <property type="match status" value="1"/>
</dbReference>
<dbReference type="NCBIfam" id="NF000996">
    <property type="entry name" value="PRK00105.1"/>
    <property type="match status" value="1"/>
</dbReference>
<dbReference type="PATRIC" id="fig|1029756.8.peg.1857"/>
<dbReference type="PANTHER" id="PTHR43463:SF1">
    <property type="entry name" value="NICOTINATE-NUCLEOTIDE--DIMETHYLBENZIMIDAZOLE PHOSPHORIBOSYLTRANSFERASE"/>
    <property type="match status" value="1"/>
</dbReference>
<evidence type="ECO:0000256" key="3">
    <source>
        <dbReference type="ARBA" id="ARBA00011991"/>
    </source>
</evidence>
<dbReference type="InterPro" id="IPR003200">
    <property type="entry name" value="Nict_dMeBzImd_PRibTrfase"/>
</dbReference>
<evidence type="ECO:0000256" key="11">
    <source>
        <dbReference type="SAM" id="MobiDB-lite"/>
    </source>
</evidence>
<evidence type="ECO:0000256" key="7">
    <source>
        <dbReference type="ARBA" id="ARBA00022679"/>
    </source>
</evidence>
<keyword evidence="6 10" id="KW-0328">Glycosyltransferase</keyword>
<keyword evidence="7 10" id="KW-0808">Transferase</keyword>
<keyword evidence="5 10" id="KW-0169">Cobalamin biosynthesis</keyword>
<evidence type="ECO:0000256" key="8">
    <source>
        <dbReference type="ARBA" id="ARBA00030686"/>
    </source>
</evidence>
<comment type="pathway">
    <text evidence="1 10">Nucleoside biosynthesis; alpha-ribazole biosynthesis; alpha-ribazole from 5,6-dimethylbenzimidazole: step 1/2.</text>
</comment>
<dbReference type="UniPathway" id="UPA00061">
    <property type="reaction ID" value="UER00516"/>
</dbReference>
<evidence type="ECO:0000256" key="5">
    <source>
        <dbReference type="ARBA" id="ARBA00022573"/>
    </source>
</evidence>
<dbReference type="CDD" id="cd02439">
    <property type="entry name" value="DMB-PRT_CobT"/>
    <property type="match status" value="1"/>
</dbReference>
<evidence type="ECO:0000256" key="10">
    <source>
        <dbReference type="HAMAP-Rule" id="MF_00230"/>
    </source>
</evidence>
<evidence type="ECO:0000256" key="2">
    <source>
        <dbReference type="ARBA" id="ARBA00007110"/>
    </source>
</evidence>
<evidence type="ECO:0000313" key="13">
    <source>
        <dbReference type="Proteomes" id="UP000018542"/>
    </source>
</evidence>
<reference evidence="12 13" key="1">
    <citation type="journal article" date="2014" name="Genome Announc.">
        <title>Complete Genome Sequence of Hyphomicrobium nitrativorans Strain NL23, a Denitrifying Bacterium Isolated from Biofilm of a Methanol-Fed Denitrification System Treating Seawater at the Montreal Biodome.</title>
        <authorList>
            <person name="Martineau C."/>
            <person name="Villeneuve C."/>
            <person name="Mauffrey F."/>
            <person name="Villemur R."/>
        </authorList>
    </citation>
    <scope>NUCLEOTIDE SEQUENCE [LARGE SCALE GENOMIC DNA]</scope>
    <source>
        <strain evidence="12">NL23</strain>
    </source>
</reference>
<dbReference type="KEGG" id="hni:W911_08915"/>
<dbReference type="NCBIfam" id="TIGR03160">
    <property type="entry name" value="cobT_DBIPRT"/>
    <property type="match status" value="1"/>
</dbReference>
<dbReference type="GO" id="GO:0008939">
    <property type="term" value="F:nicotinate-nucleotide-dimethylbenzimidazole phosphoribosyltransferase activity"/>
    <property type="evidence" value="ECO:0007669"/>
    <property type="project" value="UniProtKB-UniRule"/>
</dbReference>